<dbReference type="Pfam" id="PF02518">
    <property type="entry name" value="HATPase_c"/>
    <property type="match status" value="1"/>
</dbReference>
<feature type="domain" description="Histidine kinase" evidence="13">
    <location>
        <begin position="243"/>
        <end position="459"/>
    </location>
</feature>
<keyword evidence="12" id="KW-0812">Transmembrane</keyword>
<comment type="catalytic activity">
    <reaction evidence="1">
        <text>ATP + protein L-histidine = ADP + protein N-phospho-L-histidine.</text>
        <dbReference type="EC" id="2.7.13.3"/>
    </reaction>
</comment>
<evidence type="ECO:0000313" key="16">
    <source>
        <dbReference type="Proteomes" id="UP000292886"/>
    </source>
</evidence>
<evidence type="ECO:0000259" key="13">
    <source>
        <dbReference type="PROSITE" id="PS50109"/>
    </source>
</evidence>
<dbReference type="Pfam" id="PF00512">
    <property type="entry name" value="HisKA"/>
    <property type="match status" value="1"/>
</dbReference>
<dbReference type="AlphaFoldDB" id="A0A4P6YTA1"/>
<dbReference type="PANTHER" id="PTHR45453:SF1">
    <property type="entry name" value="PHOSPHATE REGULON SENSOR PROTEIN PHOR"/>
    <property type="match status" value="1"/>
</dbReference>
<dbReference type="OrthoDB" id="9813151at2"/>
<evidence type="ECO:0000256" key="8">
    <source>
        <dbReference type="ARBA" id="ARBA00022777"/>
    </source>
</evidence>
<evidence type="ECO:0000256" key="2">
    <source>
        <dbReference type="ARBA" id="ARBA00004236"/>
    </source>
</evidence>
<dbReference type="FunFam" id="1.10.287.130:FF:000008">
    <property type="entry name" value="Two-component sensor histidine kinase"/>
    <property type="match status" value="1"/>
</dbReference>
<dbReference type="InterPro" id="IPR000014">
    <property type="entry name" value="PAS"/>
</dbReference>
<dbReference type="CDD" id="cd00075">
    <property type="entry name" value="HATPase"/>
    <property type="match status" value="1"/>
</dbReference>
<evidence type="ECO:0000256" key="6">
    <source>
        <dbReference type="ARBA" id="ARBA00022679"/>
    </source>
</evidence>
<dbReference type="EC" id="2.7.13.3" evidence="3"/>
<dbReference type="Gene3D" id="1.10.287.130">
    <property type="match status" value="1"/>
</dbReference>
<dbReference type="Gene3D" id="3.30.450.20">
    <property type="entry name" value="PAS domain"/>
    <property type="match status" value="1"/>
</dbReference>
<dbReference type="FunFam" id="3.30.565.10:FF:000006">
    <property type="entry name" value="Sensor histidine kinase WalK"/>
    <property type="match status" value="1"/>
</dbReference>
<keyword evidence="5" id="KW-0597">Phosphoprotein</keyword>
<dbReference type="RefSeq" id="WP_133362985.1">
    <property type="nucleotide sequence ID" value="NZ_CP037940.1"/>
</dbReference>
<keyword evidence="6" id="KW-0808">Transferase</keyword>
<dbReference type="PRINTS" id="PR00344">
    <property type="entry name" value="BCTRLSENSOR"/>
</dbReference>
<keyword evidence="8" id="KW-0418">Kinase</keyword>
<keyword evidence="16" id="KW-1185">Reference proteome</keyword>
<dbReference type="Pfam" id="PF13188">
    <property type="entry name" value="PAS_8"/>
    <property type="match status" value="1"/>
</dbReference>
<evidence type="ECO:0000256" key="3">
    <source>
        <dbReference type="ARBA" id="ARBA00012438"/>
    </source>
</evidence>
<evidence type="ECO:0000256" key="10">
    <source>
        <dbReference type="ARBA" id="ARBA00023012"/>
    </source>
</evidence>
<dbReference type="GO" id="GO:0016036">
    <property type="term" value="P:cellular response to phosphate starvation"/>
    <property type="evidence" value="ECO:0007669"/>
    <property type="project" value="TreeGrafter"/>
</dbReference>
<keyword evidence="12" id="KW-1133">Transmembrane helix</keyword>
<dbReference type="Gene3D" id="3.30.565.10">
    <property type="entry name" value="Histidine kinase-like ATPase, C-terminal domain"/>
    <property type="match status" value="1"/>
</dbReference>
<gene>
    <name evidence="15" type="ORF">EQG49_05250</name>
</gene>
<reference evidence="16" key="1">
    <citation type="submission" date="2019-03" db="EMBL/GenBank/DDBJ databases">
        <title>Weissella sp. 26KH-42 Genome sequencing.</title>
        <authorList>
            <person name="Heo J."/>
            <person name="Kim S.-J."/>
            <person name="Kim J.-S."/>
            <person name="Hong S.-B."/>
            <person name="Kwon S.-W."/>
        </authorList>
    </citation>
    <scope>NUCLEOTIDE SEQUENCE [LARGE SCALE GENOMIC DNA]</scope>
    <source>
        <strain evidence="16">26KH-42</strain>
    </source>
</reference>
<dbReference type="PROSITE" id="PS50112">
    <property type="entry name" value="PAS"/>
    <property type="match status" value="1"/>
</dbReference>
<dbReference type="PANTHER" id="PTHR45453">
    <property type="entry name" value="PHOSPHATE REGULON SENSOR PROTEIN PHOR"/>
    <property type="match status" value="1"/>
</dbReference>
<feature type="transmembrane region" description="Helical" evidence="12">
    <location>
        <begin position="39"/>
        <end position="63"/>
    </location>
</feature>
<dbReference type="SUPFAM" id="SSF47384">
    <property type="entry name" value="Homodimeric domain of signal transducing histidine kinase"/>
    <property type="match status" value="1"/>
</dbReference>
<dbReference type="SUPFAM" id="SSF55785">
    <property type="entry name" value="PYP-like sensor domain (PAS domain)"/>
    <property type="match status" value="1"/>
</dbReference>
<keyword evidence="4" id="KW-1003">Cell membrane</keyword>
<dbReference type="InterPro" id="IPR035965">
    <property type="entry name" value="PAS-like_dom_sf"/>
</dbReference>
<evidence type="ECO:0000256" key="12">
    <source>
        <dbReference type="SAM" id="Phobius"/>
    </source>
</evidence>
<evidence type="ECO:0000256" key="11">
    <source>
        <dbReference type="ARBA" id="ARBA00023136"/>
    </source>
</evidence>
<accession>A0A4P6YTA1</accession>
<dbReference type="GO" id="GO:0000155">
    <property type="term" value="F:phosphorelay sensor kinase activity"/>
    <property type="evidence" value="ECO:0007669"/>
    <property type="project" value="InterPro"/>
</dbReference>
<dbReference type="PROSITE" id="PS50109">
    <property type="entry name" value="HIS_KIN"/>
    <property type="match status" value="1"/>
</dbReference>
<dbReference type="InterPro" id="IPR005467">
    <property type="entry name" value="His_kinase_dom"/>
</dbReference>
<keyword evidence="11 12" id="KW-0472">Membrane</keyword>
<dbReference type="InterPro" id="IPR004358">
    <property type="entry name" value="Sig_transdc_His_kin-like_C"/>
</dbReference>
<dbReference type="GO" id="GO:0005886">
    <property type="term" value="C:plasma membrane"/>
    <property type="evidence" value="ECO:0007669"/>
    <property type="project" value="UniProtKB-SubCell"/>
</dbReference>
<dbReference type="InterPro" id="IPR036097">
    <property type="entry name" value="HisK_dim/P_sf"/>
</dbReference>
<proteinExistence type="predicted"/>
<dbReference type="SUPFAM" id="SSF55874">
    <property type="entry name" value="ATPase domain of HSP90 chaperone/DNA topoisomerase II/histidine kinase"/>
    <property type="match status" value="1"/>
</dbReference>
<dbReference type="SMART" id="SM00387">
    <property type="entry name" value="HATPase_c"/>
    <property type="match status" value="1"/>
</dbReference>
<dbReference type="EMBL" id="CP037940">
    <property type="protein sequence ID" value="QBO35906.1"/>
    <property type="molecule type" value="Genomic_DNA"/>
</dbReference>
<protein>
    <recommendedName>
        <fullName evidence="3">histidine kinase</fullName>
        <ecNumber evidence="3">2.7.13.3</ecNumber>
    </recommendedName>
</protein>
<evidence type="ECO:0000256" key="1">
    <source>
        <dbReference type="ARBA" id="ARBA00000085"/>
    </source>
</evidence>
<evidence type="ECO:0000256" key="9">
    <source>
        <dbReference type="ARBA" id="ARBA00022840"/>
    </source>
</evidence>
<organism evidence="15 16">
    <name type="scientific">Periweissella cryptocerci</name>
    <dbReference type="NCBI Taxonomy" id="2506420"/>
    <lineage>
        <taxon>Bacteria</taxon>
        <taxon>Bacillati</taxon>
        <taxon>Bacillota</taxon>
        <taxon>Bacilli</taxon>
        <taxon>Lactobacillales</taxon>
        <taxon>Lactobacillaceae</taxon>
        <taxon>Periweissella</taxon>
    </lineage>
</organism>
<dbReference type="InterPro" id="IPR003594">
    <property type="entry name" value="HATPase_dom"/>
</dbReference>
<sequence length="459" mass="51067">MQKAIIRRIGLTSLGFITVNVLLVLIVDVFEAPLVRDNFVPGSLVIAVVLTLIEIIFYARMVIRHQNTMAMMSAKLDDITKTQNPGHILLEQEDPYYSLATAINKVQSFERDQIYRLQRQEGELSTLLEYLPVGVLLVNRHRKIKMANPAASELLGLDLQINHLLYADASSHYGLSALVEKTMQTEMNQRATLEFETGIGQKTLEVSTIYHATTSTHFQIIILLYDITEVAQLEQMQADFVSNASHELKTPITAISGFSETLLAGAKDDPATLEQFLKIIDEESKRLIDLIEDVLSISRLNGDYGGKAAIEEIELASWVQHELATIQVVANQRNIELRDEVGADMRVKTQSKALAQILKNLVGNAIKYGHEGGFVSVSAEILPVGWRLVVHDNGIGIPTEQQPRVFERFYRGDPSRTRQIASGTGLGLAIVKELVEKMNGQLFLKSQVGVGTTITMDFK</sequence>
<evidence type="ECO:0000313" key="15">
    <source>
        <dbReference type="EMBL" id="QBO35906.1"/>
    </source>
</evidence>
<evidence type="ECO:0000256" key="5">
    <source>
        <dbReference type="ARBA" id="ARBA00022553"/>
    </source>
</evidence>
<dbReference type="InterPro" id="IPR036890">
    <property type="entry name" value="HATPase_C_sf"/>
</dbReference>
<dbReference type="SMART" id="SM00388">
    <property type="entry name" value="HisKA"/>
    <property type="match status" value="1"/>
</dbReference>
<dbReference type="CDD" id="cd00082">
    <property type="entry name" value="HisKA"/>
    <property type="match status" value="1"/>
</dbReference>
<keyword evidence="9" id="KW-0067">ATP-binding</keyword>
<keyword evidence="7" id="KW-0547">Nucleotide-binding</keyword>
<dbReference type="GO" id="GO:0005524">
    <property type="term" value="F:ATP binding"/>
    <property type="evidence" value="ECO:0007669"/>
    <property type="project" value="UniProtKB-KW"/>
</dbReference>
<dbReference type="GO" id="GO:0004721">
    <property type="term" value="F:phosphoprotein phosphatase activity"/>
    <property type="evidence" value="ECO:0007669"/>
    <property type="project" value="TreeGrafter"/>
</dbReference>
<comment type="subcellular location">
    <subcellularLocation>
        <location evidence="2">Cell membrane</location>
    </subcellularLocation>
</comment>
<dbReference type="Proteomes" id="UP000292886">
    <property type="component" value="Chromosome"/>
</dbReference>
<feature type="domain" description="PAS" evidence="14">
    <location>
        <begin position="120"/>
        <end position="157"/>
    </location>
</feature>
<dbReference type="InterPro" id="IPR003661">
    <property type="entry name" value="HisK_dim/P_dom"/>
</dbReference>
<feature type="transmembrane region" description="Helical" evidence="12">
    <location>
        <begin position="9"/>
        <end position="27"/>
    </location>
</feature>
<dbReference type="KEGG" id="wei:EQG49_05250"/>
<keyword evidence="10" id="KW-0902">Two-component regulatory system</keyword>
<dbReference type="InterPro" id="IPR050351">
    <property type="entry name" value="BphY/WalK/GraS-like"/>
</dbReference>
<evidence type="ECO:0000256" key="4">
    <source>
        <dbReference type="ARBA" id="ARBA00022475"/>
    </source>
</evidence>
<evidence type="ECO:0000259" key="14">
    <source>
        <dbReference type="PROSITE" id="PS50112"/>
    </source>
</evidence>
<evidence type="ECO:0000256" key="7">
    <source>
        <dbReference type="ARBA" id="ARBA00022741"/>
    </source>
</evidence>
<name>A0A4P6YTA1_9LACO</name>